<dbReference type="KEGG" id="sti:Sthe_1480"/>
<protein>
    <submittedName>
        <fullName evidence="1">Uncharacterized protein</fullName>
    </submittedName>
</protein>
<accession>D1C3U8</accession>
<evidence type="ECO:0000313" key="3">
    <source>
        <dbReference type="Proteomes" id="UP000002027"/>
    </source>
</evidence>
<name>D1C3U8_SPHTD</name>
<dbReference type="InParanoid" id="D1C3U8"/>
<evidence type="ECO:0000313" key="2">
    <source>
        <dbReference type="EMBL" id="ACZ39658.1"/>
    </source>
</evidence>
<dbReference type="EMBL" id="CP001823">
    <property type="protein sequence ID" value="ACZ38915.1"/>
    <property type="molecule type" value="Genomic_DNA"/>
</dbReference>
<reference evidence="1 3" key="2">
    <citation type="journal article" date="2010" name="Stand. Genomic Sci.">
        <title>Complete genome sequence of Desulfohalobium retbaense type strain (HR(100)).</title>
        <authorList>
            <person name="Spring S."/>
            <person name="Nolan M."/>
            <person name="Lapidus A."/>
            <person name="Glavina Del Rio T."/>
            <person name="Copeland A."/>
            <person name="Tice H."/>
            <person name="Cheng J.F."/>
            <person name="Lucas S."/>
            <person name="Land M."/>
            <person name="Chen F."/>
            <person name="Bruce D."/>
            <person name="Goodwin L."/>
            <person name="Pitluck S."/>
            <person name="Ivanova N."/>
            <person name="Mavromatis K."/>
            <person name="Mikhailova N."/>
            <person name="Pati A."/>
            <person name="Chen A."/>
            <person name="Palaniappan K."/>
            <person name="Hauser L."/>
            <person name="Chang Y.J."/>
            <person name="Jeffries C.D."/>
            <person name="Munk C."/>
            <person name="Kiss H."/>
            <person name="Chain P."/>
            <person name="Han C."/>
            <person name="Brettin T."/>
            <person name="Detter J.C."/>
            <person name="Schuler E."/>
            <person name="Goker M."/>
            <person name="Rohde M."/>
            <person name="Bristow J."/>
            <person name="Eisen J.A."/>
            <person name="Markowitz V."/>
            <person name="Hugenholtz P."/>
            <person name="Kyrpides N.C."/>
            <person name="Klenk H.P."/>
        </authorList>
    </citation>
    <scope>NUCLEOTIDE SEQUENCE [LARGE SCALE GENOMIC DNA]</scope>
    <source>
        <strain evidence="3">ATCC 49802 / DSM 20745 / S 6022</strain>
        <strain evidence="1">DSM 20745</strain>
    </source>
</reference>
<reference evidence="3" key="1">
    <citation type="submission" date="2009-11" db="EMBL/GenBank/DDBJ databases">
        <title>The complete chromosome 1 of Sphaerobacter thermophilus DSM 20745.</title>
        <authorList>
            <person name="Lucas S."/>
            <person name="Copeland A."/>
            <person name="Lapidus A."/>
            <person name="Glavina del Rio T."/>
            <person name="Dalin E."/>
            <person name="Tice H."/>
            <person name="Bruce D."/>
            <person name="Goodwin L."/>
            <person name="Pitluck S."/>
            <person name="Kyrpides N."/>
            <person name="Mavromatis K."/>
            <person name="Ivanova N."/>
            <person name="Mikhailova N."/>
            <person name="LaButti K.M."/>
            <person name="Clum A."/>
            <person name="Sun H.I."/>
            <person name="Brettin T."/>
            <person name="Detter J.C."/>
            <person name="Han C."/>
            <person name="Larimer F."/>
            <person name="Land M."/>
            <person name="Hauser L."/>
            <person name="Markowitz V."/>
            <person name="Cheng J.F."/>
            <person name="Hugenholtz P."/>
            <person name="Woyke T."/>
            <person name="Wu D."/>
            <person name="Steenblock K."/>
            <person name="Schneider S."/>
            <person name="Pukall R."/>
            <person name="Goeker M."/>
            <person name="Klenk H.P."/>
            <person name="Eisen J.A."/>
        </authorList>
    </citation>
    <scope>NUCLEOTIDE SEQUENCE [LARGE SCALE GENOMIC DNA]</scope>
    <source>
        <strain evidence="3">ATCC 49802 / DSM 20745 / S 6022</strain>
    </source>
</reference>
<dbReference type="RefSeq" id="WP_012871962.1">
    <property type="nucleotide sequence ID" value="NC_013523.1"/>
</dbReference>
<proteinExistence type="predicted"/>
<gene>
    <name evidence="1" type="ordered locus">Sthe_1480</name>
    <name evidence="2" type="ordered locus">Sthe_2236</name>
</gene>
<dbReference type="AlphaFoldDB" id="D1C3U8"/>
<dbReference type="Proteomes" id="UP000002027">
    <property type="component" value="Chromosome 1"/>
</dbReference>
<dbReference type="EMBL" id="CP001823">
    <property type="protein sequence ID" value="ACZ39658.1"/>
    <property type="molecule type" value="Genomic_DNA"/>
</dbReference>
<dbReference type="OrthoDB" id="38669at200795"/>
<sequence>MATRSDQCTATRRDGGRCTARALPGRPYCFAHDPELQAERTEARRRGGRNRAKVVRLRRLVPPRLLPVFDQLEQALRDVLGGSLEPRRAMAAASVARALVDVLQAGELEERLRKLEEAAQGEDVGRRVS</sequence>
<dbReference type="HOGENOM" id="CLU_1947465_0_0_0"/>
<evidence type="ECO:0000313" key="1">
    <source>
        <dbReference type="EMBL" id="ACZ38915.1"/>
    </source>
</evidence>
<dbReference type="STRING" id="479434.Sthe_1480"/>
<keyword evidence="3" id="KW-1185">Reference proteome</keyword>
<organism evidence="1 3">
    <name type="scientific">Sphaerobacter thermophilus (strain ATCC 49802 / DSM 20745 / KCCM 41009 / NCIMB 13125 / S 6022)</name>
    <dbReference type="NCBI Taxonomy" id="479434"/>
    <lineage>
        <taxon>Bacteria</taxon>
        <taxon>Pseudomonadati</taxon>
        <taxon>Thermomicrobiota</taxon>
        <taxon>Thermomicrobia</taxon>
        <taxon>Sphaerobacterales</taxon>
        <taxon>Sphaerobacterineae</taxon>
        <taxon>Sphaerobacteraceae</taxon>
        <taxon>Sphaerobacter</taxon>
    </lineage>
</organism>
<dbReference type="KEGG" id="sti:Sthe_2236"/>